<dbReference type="AlphaFoldDB" id="A0A0K2VB80"/>
<organism evidence="1">
    <name type="scientific">Lepeophtheirus salmonis</name>
    <name type="common">Salmon louse</name>
    <name type="synonym">Caligus salmonis</name>
    <dbReference type="NCBI Taxonomy" id="72036"/>
    <lineage>
        <taxon>Eukaryota</taxon>
        <taxon>Metazoa</taxon>
        <taxon>Ecdysozoa</taxon>
        <taxon>Arthropoda</taxon>
        <taxon>Crustacea</taxon>
        <taxon>Multicrustacea</taxon>
        <taxon>Hexanauplia</taxon>
        <taxon>Copepoda</taxon>
        <taxon>Siphonostomatoida</taxon>
        <taxon>Caligidae</taxon>
        <taxon>Lepeophtheirus</taxon>
    </lineage>
</organism>
<protein>
    <submittedName>
        <fullName evidence="1">Uncharacterized protein</fullName>
    </submittedName>
</protein>
<reference evidence="1" key="1">
    <citation type="submission" date="2014-05" db="EMBL/GenBank/DDBJ databases">
        <authorList>
            <person name="Chronopoulou M."/>
        </authorList>
    </citation>
    <scope>NUCLEOTIDE SEQUENCE</scope>
    <source>
        <tissue evidence="1">Whole organism</tissue>
    </source>
</reference>
<name>A0A0K2VB80_LEPSM</name>
<dbReference type="EMBL" id="HACA01030437">
    <property type="protein sequence ID" value="CDW47798.1"/>
    <property type="molecule type" value="Transcribed_RNA"/>
</dbReference>
<proteinExistence type="predicted"/>
<sequence length="135" mass="14500">MMTRMGKNAKVRMASHRSTTLGVFHLSMTKSQTYAKMLKVEVTINTIICFTRLISPLGIEATHTAEIAKRLNAAEPTIVPGPSSPASKLFPVISMMDNRISGADEPRAMSVRFATVPFQTGTSITSGSSSPAEAK</sequence>
<accession>A0A0K2VB80</accession>
<evidence type="ECO:0000313" key="1">
    <source>
        <dbReference type="EMBL" id="CDW47798.1"/>
    </source>
</evidence>